<dbReference type="AlphaFoldDB" id="A0A4R1HRV4"/>
<dbReference type="Gene3D" id="3.60.15.10">
    <property type="entry name" value="Ribonuclease Z/Hydroxyacylglutathione hydrolase-like"/>
    <property type="match status" value="1"/>
</dbReference>
<evidence type="ECO:0000313" key="3">
    <source>
        <dbReference type="Proteomes" id="UP000295560"/>
    </source>
</evidence>
<dbReference type="InterPro" id="IPR036866">
    <property type="entry name" value="RibonucZ/Hydroxyglut_hydro"/>
</dbReference>
<reference evidence="2 3" key="1">
    <citation type="submission" date="2019-03" db="EMBL/GenBank/DDBJ databases">
        <title>Sequencing the genomes of 1000 actinobacteria strains.</title>
        <authorList>
            <person name="Klenk H.-P."/>
        </authorList>
    </citation>
    <scope>NUCLEOTIDE SEQUENCE [LARGE SCALE GENOMIC DNA]</scope>
    <source>
        <strain evidence="2 3">DSM 44969</strain>
    </source>
</reference>
<dbReference type="Proteomes" id="UP000295560">
    <property type="component" value="Unassembled WGS sequence"/>
</dbReference>
<protein>
    <submittedName>
        <fullName evidence="2">Phosphoribosyl 1,2-cyclic phosphodiesterase</fullName>
    </submittedName>
</protein>
<dbReference type="CDD" id="cd07715">
    <property type="entry name" value="TaR3-like_MBL-fold"/>
    <property type="match status" value="1"/>
</dbReference>
<feature type="domain" description="Metallo-beta-lactamase" evidence="1">
    <location>
        <begin position="62"/>
        <end position="243"/>
    </location>
</feature>
<dbReference type="Pfam" id="PF12706">
    <property type="entry name" value="Lactamase_B_2"/>
    <property type="match status" value="1"/>
</dbReference>
<dbReference type="RefSeq" id="WP_132421647.1">
    <property type="nucleotide sequence ID" value="NZ_SMFZ01000001.1"/>
</dbReference>
<name>A0A4R1HRV4_PSEEN</name>
<dbReference type="SUPFAM" id="SSF56281">
    <property type="entry name" value="Metallo-hydrolase/oxidoreductase"/>
    <property type="match status" value="1"/>
</dbReference>
<organism evidence="2 3">
    <name type="scientific">Pseudonocardia endophytica</name>
    <dbReference type="NCBI Taxonomy" id="401976"/>
    <lineage>
        <taxon>Bacteria</taxon>
        <taxon>Bacillati</taxon>
        <taxon>Actinomycetota</taxon>
        <taxon>Actinomycetes</taxon>
        <taxon>Pseudonocardiales</taxon>
        <taxon>Pseudonocardiaceae</taxon>
        <taxon>Pseudonocardia</taxon>
    </lineage>
</organism>
<dbReference type="InterPro" id="IPR001279">
    <property type="entry name" value="Metallo-B-lactamas"/>
</dbReference>
<dbReference type="EMBL" id="SMFZ01000001">
    <property type="protein sequence ID" value="TCK25337.1"/>
    <property type="molecule type" value="Genomic_DNA"/>
</dbReference>
<proteinExistence type="predicted"/>
<gene>
    <name evidence="2" type="ORF">EV378_1141</name>
</gene>
<accession>A0A4R1HRV4</accession>
<evidence type="ECO:0000313" key="2">
    <source>
        <dbReference type="EMBL" id="TCK25337.1"/>
    </source>
</evidence>
<evidence type="ECO:0000259" key="1">
    <source>
        <dbReference type="Pfam" id="PF12706"/>
    </source>
</evidence>
<keyword evidence="3" id="KW-1185">Reference proteome</keyword>
<comment type="caution">
    <text evidence="2">The sequence shown here is derived from an EMBL/GenBank/DDBJ whole genome shotgun (WGS) entry which is preliminary data.</text>
</comment>
<sequence>MRVHLAGVRGSTPATGAAFARYGGDTSCVAIAHDGADPVLVLDAGTGLARVTALLDGPFRGTILLGHLHWDHTHGLPFFRAGDRDDATVRLRLPAAEGLTAEKTLARVLSPPHFPITPAGLRGRWTFDDLAEGRHETEGFVVHAREIPHPGGRTLGFRVSDGHSSVAYLTDHGPVALGPGPDGFGPYHDAALALARDVDVLIHDAQYTAGEFDACRAFGHSSVDYALGLADAAGAGRLVLFHHDPSRTDDRLDAIAATLPAGAVVARQGDVIRPRVLVQ</sequence>
<dbReference type="OrthoDB" id="4137979at2"/>